<reference evidence="4" key="1">
    <citation type="submission" date="2019-11" db="EMBL/GenBank/DDBJ databases">
        <authorList>
            <person name="Liu Y."/>
            <person name="Hou J."/>
            <person name="Li T.-Q."/>
            <person name="Guan C.-H."/>
            <person name="Wu X."/>
            <person name="Wu H.-Z."/>
            <person name="Ling F."/>
            <person name="Zhang R."/>
            <person name="Shi X.-G."/>
            <person name="Ren J.-P."/>
            <person name="Chen E.-F."/>
            <person name="Sun J.-M."/>
        </authorList>
    </citation>
    <scope>NUCLEOTIDE SEQUENCE</scope>
    <source>
        <strain evidence="4">Adult_tree_wgs_1</strain>
        <tissue evidence="4">Leaves</tissue>
    </source>
</reference>
<dbReference type="Pfam" id="PF04432">
    <property type="entry name" value="FrhB_FdhB_C"/>
    <property type="match status" value="1"/>
</dbReference>
<sequence length="431" mass="47649">METEANSSPNSVKLRDDWRKRSRPIPPGGTYPAKDHCRMMSDDGVGIVVGFGSKCGLCDTYYIAHVKNACAFLGDGMSRIEGMEPMVHGRGRKGDSLDEVYLGVYEELLYARKTKPVEGAQWTGIVTTIAIEMLKAGMVEAVICVQSDPEDRLTPRPVLARTPEEVLAAKGVKPTLSPNLNTLALVEAAGVKRLLFCGVGCQVQALRSVEKHLNLEKLYVLGTNCVHRCMGMENGELVHLKHLDGRIEEVPYFSLPANELVDVIAPSCYSCFDYTNALADLVVGYMGVPKYGGISMTQHPQYVTVRNQRGREMLSLVKGLLEITPTITSGDRRPFVMETVKADDNAKLGMGPSKPAPKLIGNLIAFLLNLIGPKGLEFARYSLDYHTIRNYLYTNRSWGKERADKHMPSYAKKLVAMYNQNGEIDQMLSNK</sequence>
<dbReference type="InterPro" id="IPR011254">
    <property type="entry name" value="Prismane-like_sf"/>
</dbReference>
<accession>A0A834GFU0</accession>
<organism evidence="4 5">
    <name type="scientific">Rhododendron simsii</name>
    <name type="common">Sims's rhododendron</name>
    <dbReference type="NCBI Taxonomy" id="118357"/>
    <lineage>
        <taxon>Eukaryota</taxon>
        <taxon>Viridiplantae</taxon>
        <taxon>Streptophyta</taxon>
        <taxon>Embryophyta</taxon>
        <taxon>Tracheophyta</taxon>
        <taxon>Spermatophyta</taxon>
        <taxon>Magnoliopsida</taxon>
        <taxon>eudicotyledons</taxon>
        <taxon>Gunneridae</taxon>
        <taxon>Pentapetalae</taxon>
        <taxon>asterids</taxon>
        <taxon>Ericales</taxon>
        <taxon>Ericaceae</taxon>
        <taxon>Ericoideae</taxon>
        <taxon>Rhodoreae</taxon>
        <taxon>Rhododendron</taxon>
    </lineage>
</organism>
<dbReference type="GO" id="GO:0090415">
    <property type="term" value="F:7-hydroxymethyl chlorophyll a reductase activity"/>
    <property type="evidence" value="ECO:0007669"/>
    <property type="project" value="TreeGrafter"/>
</dbReference>
<dbReference type="OrthoDB" id="191568at2759"/>
<dbReference type="InterPro" id="IPR007525">
    <property type="entry name" value="FrhB_FdhB_C"/>
</dbReference>
<dbReference type="Proteomes" id="UP000626092">
    <property type="component" value="Unassembled WGS sequence"/>
</dbReference>
<proteinExistence type="predicted"/>
<feature type="domain" description="Coenzyme F420 hydrogenase/dehydrogenase beta subunit C-terminal" evidence="3">
    <location>
        <begin position="192"/>
        <end position="324"/>
    </location>
</feature>
<keyword evidence="5" id="KW-1185">Reference proteome</keyword>
<dbReference type="GO" id="GO:0009507">
    <property type="term" value="C:chloroplast"/>
    <property type="evidence" value="ECO:0007669"/>
    <property type="project" value="TreeGrafter"/>
</dbReference>
<comment type="caution">
    <text evidence="4">The sequence shown here is derived from an EMBL/GenBank/DDBJ whole genome shotgun (WGS) entry which is preliminary data.</text>
</comment>
<evidence type="ECO:0000313" key="4">
    <source>
        <dbReference type="EMBL" id="KAF7132787.1"/>
    </source>
</evidence>
<name>A0A834GFU0_RHOSS</name>
<evidence type="ECO:0000259" key="3">
    <source>
        <dbReference type="Pfam" id="PF04432"/>
    </source>
</evidence>
<dbReference type="AlphaFoldDB" id="A0A834GFU0"/>
<evidence type="ECO:0000256" key="1">
    <source>
        <dbReference type="SAM" id="MobiDB-lite"/>
    </source>
</evidence>
<dbReference type="EMBL" id="WJXA01000009">
    <property type="protein sequence ID" value="KAF7132787.1"/>
    <property type="molecule type" value="Genomic_DNA"/>
</dbReference>
<protein>
    <submittedName>
        <fullName evidence="4">Uncharacterized protein</fullName>
    </submittedName>
</protein>
<dbReference type="SUPFAM" id="SSF56821">
    <property type="entry name" value="Prismane protein-like"/>
    <property type="match status" value="1"/>
</dbReference>
<dbReference type="InterPro" id="IPR045220">
    <property type="entry name" value="FRHB/FDHB/HCAR-like"/>
</dbReference>
<feature type="domain" description="Coenzyme F420 hydrogenase/dehydrogenase beta subunit N-terminal" evidence="2">
    <location>
        <begin position="109"/>
        <end position="183"/>
    </location>
</feature>
<gene>
    <name evidence="4" type="ORF">RHSIM_Rhsim09G0044600</name>
</gene>
<dbReference type="GO" id="GO:0033354">
    <property type="term" value="P:chlorophyll cycle"/>
    <property type="evidence" value="ECO:0007669"/>
    <property type="project" value="TreeGrafter"/>
</dbReference>
<feature type="compositionally biased region" description="Polar residues" evidence="1">
    <location>
        <begin position="1"/>
        <end position="11"/>
    </location>
</feature>
<dbReference type="Pfam" id="PF04422">
    <property type="entry name" value="FrhB_FdhB_N"/>
    <property type="match status" value="1"/>
</dbReference>
<dbReference type="PANTHER" id="PTHR31332:SF0">
    <property type="entry name" value="7-HYDROXYMETHYL CHLOROPHYLL A REDUCTASE, CHLOROPLASTIC"/>
    <property type="match status" value="1"/>
</dbReference>
<evidence type="ECO:0000259" key="2">
    <source>
        <dbReference type="Pfam" id="PF04422"/>
    </source>
</evidence>
<dbReference type="InterPro" id="IPR007516">
    <property type="entry name" value="Co_F420_Hydgase/DH_bsu_N"/>
</dbReference>
<feature type="region of interest" description="Disordered" evidence="1">
    <location>
        <begin position="1"/>
        <end position="31"/>
    </location>
</feature>
<dbReference type="PANTHER" id="PTHR31332">
    <property type="entry name" value="7-HYDROXYMETHYL CHLOROPHYLL A REDUCTASE, CHLOROPLASTIC"/>
    <property type="match status" value="1"/>
</dbReference>
<evidence type="ECO:0000313" key="5">
    <source>
        <dbReference type="Proteomes" id="UP000626092"/>
    </source>
</evidence>